<proteinExistence type="predicted"/>
<reference evidence="2 3" key="1">
    <citation type="submission" date="2021-03" db="EMBL/GenBank/DDBJ databases">
        <title>novel species in genus Cellulomonas.</title>
        <authorList>
            <person name="Zhang G."/>
        </authorList>
    </citation>
    <scope>NUCLEOTIDE SEQUENCE [LARGE SCALE GENOMIC DNA]</scope>
    <source>
        <strain evidence="3">zg-ZUI188</strain>
    </source>
</reference>
<protein>
    <submittedName>
        <fullName evidence="2">Thioredoxin family protein</fullName>
    </submittedName>
</protein>
<accession>A0ABS3SF24</accession>
<dbReference type="InterPro" id="IPR036249">
    <property type="entry name" value="Thioredoxin-like_sf"/>
</dbReference>
<evidence type="ECO:0000313" key="2">
    <source>
        <dbReference type="EMBL" id="MBO3084353.1"/>
    </source>
</evidence>
<keyword evidence="3" id="KW-1185">Reference proteome</keyword>
<evidence type="ECO:0000259" key="1">
    <source>
        <dbReference type="Pfam" id="PF00085"/>
    </source>
</evidence>
<dbReference type="Gene3D" id="3.40.30.10">
    <property type="entry name" value="Glutaredoxin"/>
    <property type="match status" value="1"/>
</dbReference>
<dbReference type="Proteomes" id="UP000678317">
    <property type="component" value="Unassembled WGS sequence"/>
</dbReference>
<feature type="domain" description="Thioredoxin" evidence="1">
    <location>
        <begin position="16"/>
        <end position="101"/>
    </location>
</feature>
<dbReference type="CDD" id="cd02947">
    <property type="entry name" value="TRX_family"/>
    <property type="match status" value="1"/>
</dbReference>
<gene>
    <name evidence="2" type="ORF">J4035_06845</name>
</gene>
<comment type="caution">
    <text evidence="2">The sequence shown here is derived from an EMBL/GenBank/DDBJ whole genome shotgun (WGS) entry which is preliminary data.</text>
</comment>
<name>A0ABS3SF24_9CELL</name>
<dbReference type="EMBL" id="JAGFBM010000003">
    <property type="protein sequence ID" value="MBO3084353.1"/>
    <property type="molecule type" value="Genomic_DNA"/>
</dbReference>
<evidence type="ECO:0000313" key="3">
    <source>
        <dbReference type="Proteomes" id="UP000678317"/>
    </source>
</evidence>
<dbReference type="SUPFAM" id="SSF52833">
    <property type="entry name" value="Thioredoxin-like"/>
    <property type="match status" value="1"/>
</dbReference>
<sequence length="110" mass="11540">MTTVRLTAEDLGVQLGERATVVQFSSTFCAPCRSTRYVVQRAVATADGVAYADLDIADHLALGERLGIDVTPTVLVLDARGQLVRRASGVPTLAQLRTALDDASSLVGPG</sequence>
<dbReference type="Pfam" id="PF00085">
    <property type="entry name" value="Thioredoxin"/>
    <property type="match status" value="1"/>
</dbReference>
<organism evidence="2 3">
    <name type="scientific">Cellulomonas fengjieae</name>
    <dbReference type="NCBI Taxonomy" id="2819978"/>
    <lineage>
        <taxon>Bacteria</taxon>
        <taxon>Bacillati</taxon>
        <taxon>Actinomycetota</taxon>
        <taxon>Actinomycetes</taxon>
        <taxon>Micrococcales</taxon>
        <taxon>Cellulomonadaceae</taxon>
        <taxon>Cellulomonas</taxon>
    </lineage>
</organism>
<dbReference type="InterPro" id="IPR013766">
    <property type="entry name" value="Thioredoxin_domain"/>
</dbReference>